<proteinExistence type="predicted"/>
<dbReference type="AlphaFoldDB" id="A0ABD2ZGF6"/>
<organism evidence="2 3">
    <name type="scientific">Cinchona calisaya</name>
    <dbReference type="NCBI Taxonomy" id="153742"/>
    <lineage>
        <taxon>Eukaryota</taxon>
        <taxon>Viridiplantae</taxon>
        <taxon>Streptophyta</taxon>
        <taxon>Embryophyta</taxon>
        <taxon>Tracheophyta</taxon>
        <taxon>Spermatophyta</taxon>
        <taxon>Magnoliopsida</taxon>
        <taxon>eudicotyledons</taxon>
        <taxon>Gunneridae</taxon>
        <taxon>Pentapetalae</taxon>
        <taxon>asterids</taxon>
        <taxon>lamiids</taxon>
        <taxon>Gentianales</taxon>
        <taxon>Rubiaceae</taxon>
        <taxon>Cinchonoideae</taxon>
        <taxon>Cinchoneae</taxon>
        <taxon>Cinchona</taxon>
    </lineage>
</organism>
<protein>
    <submittedName>
        <fullName evidence="2">Uncharacterized protein</fullName>
    </submittedName>
</protein>
<comment type="caution">
    <text evidence="2">The sequence shown here is derived from an EMBL/GenBank/DDBJ whole genome shotgun (WGS) entry which is preliminary data.</text>
</comment>
<keyword evidence="3" id="KW-1185">Reference proteome</keyword>
<accession>A0ABD2ZGF6</accession>
<feature type="region of interest" description="Disordered" evidence="1">
    <location>
        <begin position="1"/>
        <end position="33"/>
    </location>
</feature>
<dbReference type="Proteomes" id="UP001630127">
    <property type="component" value="Unassembled WGS sequence"/>
</dbReference>
<reference evidence="2 3" key="1">
    <citation type="submission" date="2024-11" db="EMBL/GenBank/DDBJ databases">
        <title>A near-complete genome assembly of Cinchona calisaya.</title>
        <authorList>
            <person name="Lian D.C."/>
            <person name="Zhao X.W."/>
            <person name="Wei L."/>
        </authorList>
    </citation>
    <scope>NUCLEOTIDE SEQUENCE [LARGE SCALE GENOMIC DNA]</scope>
    <source>
        <tissue evidence="2">Nenye</tissue>
    </source>
</reference>
<evidence type="ECO:0000313" key="3">
    <source>
        <dbReference type="Proteomes" id="UP001630127"/>
    </source>
</evidence>
<dbReference type="EMBL" id="JBJUIK010000009">
    <property type="protein sequence ID" value="KAL3517492.1"/>
    <property type="molecule type" value="Genomic_DNA"/>
</dbReference>
<name>A0ABD2ZGF6_9GENT</name>
<evidence type="ECO:0000256" key="1">
    <source>
        <dbReference type="SAM" id="MobiDB-lite"/>
    </source>
</evidence>
<sequence>MHNHTPDQFGSWLKASNGKTVGGNGKQGEIRPRIIRKSGSQQAEYDDLSQANISEADRNYRDNGKSHQEVESAKGKQIAIVSRQWAYKGRCCKSTWER</sequence>
<evidence type="ECO:0000313" key="2">
    <source>
        <dbReference type="EMBL" id="KAL3517492.1"/>
    </source>
</evidence>
<gene>
    <name evidence="2" type="ORF">ACH5RR_020081</name>
</gene>